<dbReference type="GO" id="GO:0019385">
    <property type="term" value="P:methanogenesis, from acetate"/>
    <property type="evidence" value="ECO:0007669"/>
    <property type="project" value="UniProtKB-UniRule"/>
</dbReference>
<dbReference type="Gene3D" id="3.40.50.1220">
    <property type="entry name" value="TPP-binding domain"/>
    <property type="match status" value="1"/>
</dbReference>
<dbReference type="SUPFAM" id="SSF52467">
    <property type="entry name" value="DHS-like NAD/FAD-binding domain"/>
    <property type="match status" value="1"/>
</dbReference>
<reference evidence="3" key="1">
    <citation type="submission" date="2012-02" db="EMBL/GenBank/DDBJ databases">
        <title>Complete sequence of chromosome of Methanomethylovorans hollandica DSM 15978.</title>
        <authorList>
            <person name="Lucas S."/>
            <person name="Copeland A."/>
            <person name="Lapidus A."/>
            <person name="Glavina del Rio T."/>
            <person name="Dalin E."/>
            <person name="Tice H."/>
            <person name="Bruce D."/>
            <person name="Goodwin L."/>
            <person name="Pitluck S."/>
            <person name="Peters L."/>
            <person name="Mikhailova N."/>
            <person name="Held B."/>
            <person name="Kyrpides N."/>
            <person name="Mavromatis K."/>
            <person name="Ivanova N."/>
            <person name="Brettin T."/>
            <person name="Detter J.C."/>
            <person name="Han C."/>
            <person name="Larimer F."/>
            <person name="Land M."/>
            <person name="Hauser L."/>
            <person name="Markowitz V."/>
            <person name="Cheng J.-F."/>
            <person name="Hugenholtz P."/>
            <person name="Woyke T."/>
            <person name="Wu D."/>
            <person name="Spring S."/>
            <person name="Schroeder M."/>
            <person name="Brambilla E."/>
            <person name="Klenk H.-P."/>
            <person name="Eisen J.A."/>
        </authorList>
    </citation>
    <scope>NUCLEOTIDE SEQUENCE [LARGE SCALE GENOMIC DNA]</scope>
    <source>
        <strain evidence="3">DSM 15978 / NBRC 107637 / DMS1</strain>
    </source>
</reference>
<dbReference type="InterPro" id="IPR029035">
    <property type="entry name" value="DHS-like_NAD/FAD-binding_dom"/>
</dbReference>
<accession>L0KWZ4</accession>
<dbReference type="RefSeq" id="WP_015324382.1">
    <property type="nucleotide sequence ID" value="NC_019977.1"/>
</dbReference>
<dbReference type="HAMAP" id="MF_01134">
    <property type="entry name" value="CdhB"/>
    <property type="match status" value="1"/>
</dbReference>
<dbReference type="GeneID" id="14406785"/>
<keyword evidence="1" id="KW-0484">Methanogenesis</keyword>
<evidence type="ECO:0000313" key="2">
    <source>
        <dbReference type="EMBL" id="AGB49215.1"/>
    </source>
</evidence>
<dbReference type="Pfam" id="PF02552">
    <property type="entry name" value="CO_dh"/>
    <property type="match status" value="1"/>
</dbReference>
<dbReference type="UniPathway" id="UPA00642"/>
<protein>
    <recommendedName>
        <fullName evidence="1">Acetyl-CoA decarbonylase/synthase complex subunit epsilon</fullName>
        <shortName evidence="1">ACDS complex subunit epsilon</shortName>
    </recommendedName>
    <alternativeName>
        <fullName evidence="1">ACDS complex carbon monoxide dehydrogenase subunit epsilon</fullName>
        <shortName evidence="1">ACDS CODH subunit epsilon</shortName>
    </alternativeName>
</protein>
<comment type="subunit">
    <text evidence="1">Heterotetramer of two alpha and two epsilon subunits. The ACDS complex is made up of alpha, epsilon, beta, gamma and delta subunits with a probable stoichiometry of (alpha(2)epsilon(2))(4)-beta(8)-(gamma(1)delta(1))(8).</text>
</comment>
<dbReference type="HOGENOM" id="CLU_123700_0_0_2"/>
<gene>
    <name evidence="1" type="primary">cdhB</name>
    <name evidence="2" type="ordered locus">Metho_0976</name>
</gene>
<comment type="function">
    <text evidence="1">Part of a complex that catalyzes the reversible cleavage of acetyl-CoA, allowing growth on acetate as sole source of carbon and energy. The alpha-epsilon subcomponent functions as a carbon monoxide dehydrogenase. The precise role of the epsilon subunit is unclear; it may have a stabilizing role within the alpha(2)epsilon(2) component and/or be involved in electron transfer to FAD during a potential FAD-mediated CO oxidation.</text>
</comment>
<keyword evidence="3" id="KW-1185">Reference proteome</keyword>
<evidence type="ECO:0000256" key="1">
    <source>
        <dbReference type="HAMAP-Rule" id="MF_01134"/>
    </source>
</evidence>
<comment type="similarity">
    <text evidence="1">Belongs to the CdhB family.</text>
</comment>
<dbReference type="STRING" id="867904.Metho_0976"/>
<dbReference type="EMBL" id="CP003362">
    <property type="protein sequence ID" value="AGB49215.1"/>
    <property type="molecule type" value="Genomic_DNA"/>
</dbReference>
<dbReference type="PIRSF" id="PIRSF006035">
    <property type="entry name" value="CO_dh_b_ACDS_e"/>
    <property type="match status" value="1"/>
</dbReference>
<dbReference type="KEGG" id="mhz:Metho_0976"/>
<dbReference type="OrthoDB" id="120588at2157"/>
<dbReference type="AlphaFoldDB" id="L0KWZ4"/>
<organism evidence="2 3">
    <name type="scientific">Methanomethylovorans hollandica (strain DSM 15978 / NBRC 107637 / DMS1)</name>
    <dbReference type="NCBI Taxonomy" id="867904"/>
    <lineage>
        <taxon>Archaea</taxon>
        <taxon>Methanobacteriati</taxon>
        <taxon>Methanobacteriota</taxon>
        <taxon>Stenosarchaea group</taxon>
        <taxon>Methanomicrobia</taxon>
        <taxon>Methanosarcinales</taxon>
        <taxon>Methanosarcinaceae</taxon>
        <taxon>Methanomethylovorans</taxon>
    </lineage>
</organism>
<name>L0KWZ4_METHD</name>
<dbReference type="InterPro" id="IPR003704">
    <property type="entry name" value="CdhB"/>
</dbReference>
<proteinExistence type="inferred from homology"/>
<dbReference type="NCBIfam" id="TIGR00315">
    <property type="entry name" value="cdhB"/>
    <property type="match status" value="1"/>
</dbReference>
<sequence>MVDTTKNTMIYTTWGTRNAKPVQPLVAAKLISKAKRPLLVVGADVLESDVLSKAIELGKKGMQIAATGHSMQGFKDQDVNAKYINIHFLATYLGDKTWKGLDGLGPYDLLIFLAHKKYYLNQVLSGLKNFTDIKTLAIDRHYFQNADMSFGNLKPDDHLAALDELISNL</sequence>
<dbReference type="Proteomes" id="UP000010866">
    <property type="component" value="Chromosome"/>
</dbReference>
<evidence type="ECO:0000313" key="3">
    <source>
        <dbReference type="Proteomes" id="UP000010866"/>
    </source>
</evidence>
<comment type="pathway">
    <text evidence="1">One-carbon metabolism; methanogenesis from acetate.</text>
</comment>